<name>A0A2A4JN61_HELVI</name>
<sequence>MSRDARHRIKFDPQRIVGFISGWCGGVDWRSARADWPSRTCNASLRALAAAAERVASGEWRPAAASHASGCGARRLLGCSRSPRCPSSRSRRGRAAVAARRRQPS</sequence>
<feature type="compositionally biased region" description="Basic residues" evidence="1">
    <location>
        <begin position="89"/>
        <end position="105"/>
    </location>
</feature>
<feature type="region of interest" description="Disordered" evidence="1">
    <location>
        <begin position="81"/>
        <end position="105"/>
    </location>
</feature>
<dbReference type="AlphaFoldDB" id="A0A2A4JN61"/>
<comment type="caution">
    <text evidence="2">The sequence shown here is derived from an EMBL/GenBank/DDBJ whole genome shotgun (WGS) entry which is preliminary data.</text>
</comment>
<evidence type="ECO:0000313" key="2">
    <source>
        <dbReference type="EMBL" id="PCG73259.1"/>
    </source>
</evidence>
<dbReference type="EMBL" id="NWSH01000983">
    <property type="protein sequence ID" value="PCG73259.1"/>
    <property type="molecule type" value="Genomic_DNA"/>
</dbReference>
<organism evidence="2">
    <name type="scientific">Heliothis virescens</name>
    <name type="common">Tobacco budworm moth</name>
    <dbReference type="NCBI Taxonomy" id="7102"/>
    <lineage>
        <taxon>Eukaryota</taxon>
        <taxon>Metazoa</taxon>
        <taxon>Ecdysozoa</taxon>
        <taxon>Arthropoda</taxon>
        <taxon>Hexapoda</taxon>
        <taxon>Insecta</taxon>
        <taxon>Pterygota</taxon>
        <taxon>Neoptera</taxon>
        <taxon>Endopterygota</taxon>
        <taxon>Lepidoptera</taxon>
        <taxon>Glossata</taxon>
        <taxon>Ditrysia</taxon>
        <taxon>Noctuoidea</taxon>
        <taxon>Noctuidae</taxon>
        <taxon>Heliothinae</taxon>
        <taxon>Heliothis</taxon>
    </lineage>
</organism>
<evidence type="ECO:0000256" key="1">
    <source>
        <dbReference type="SAM" id="MobiDB-lite"/>
    </source>
</evidence>
<protein>
    <submittedName>
        <fullName evidence="2">Uncharacterized protein</fullName>
    </submittedName>
</protein>
<accession>A0A2A4JN61</accession>
<reference evidence="2" key="1">
    <citation type="submission" date="2017-09" db="EMBL/GenBank/DDBJ databases">
        <title>Contemporary evolution of a Lepidopteran species, Heliothis virescens, in response to modern agricultural practices.</title>
        <authorList>
            <person name="Fritz M.L."/>
            <person name="Deyonke A.M."/>
            <person name="Papanicolaou A."/>
            <person name="Micinski S."/>
            <person name="Westbrook J."/>
            <person name="Gould F."/>
        </authorList>
    </citation>
    <scope>NUCLEOTIDE SEQUENCE [LARGE SCALE GENOMIC DNA]</scope>
    <source>
        <strain evidence="2">HvINT-</strain>
        <tissue evidence="2">Whole body</tissue>
    </source>
</reference>
<gene>
    <name evidence="2" type="ORF">B5V51_14998</name>
</gene>
<proteinExistence type="predicted"/>